<feature type="region of interest" description="Disordered" evidence="1">
    <location>
        <begin position="1"/>
        <end position="26"/>
    </location>
</feature>
<dbReference type="Proteomes" id="UP000298493">
    <property type="component" value="Unassembled WGS sequence"/>
</dbReference>
<comment type="caution">
    <text evidence="2">The sequence shown here is derived from an EMBL/GenBank/DDBJ whole genome shotgun (WGS) entry which is preliminary data.</text>
</comment>
<dbReference type="EMBL" id="SNSC02000005">
    <property type="protein sequence ID" value="TID24544.1"/>
    <property type="molecule type" value="Genomic_DNA"/>
</dbReference>
<name>A0A4Z1PQ36_9PEZI</name>
<evidence type="ECO:0000313" key="2">
    <source>
        <dbReference type="EMBL" id="TID24544.1"/>
    </source>
</evidence>
<protein>
    <submittedName>
        <fullName evidence="2">Uncharacterized protein</fullName>
    </submittedName>
</protein>
<sequence>MNPLVSSKRRIQMTETDDREHLNQPESKSQANIGLTAIILHALIVSAHHADSKISTSENPIGLTPSTIETHTLNKRITHENICVVLCKDDGHRNCMSASSCAMAGICVAMNAEYSGKVPSVVIDYGHECTFWASHVCNGSRTGHVQFDQSSSFPGFDNKANSYAYWKQFEDTTSVGR</sequence>
<evidence type="ECO:0000313" key="3">
    <source>
        <dbReference type="Proteomes" id="UP000298493"/>
    </source>
</evidence>
<keyword evidence="3" id="KW-1185">Reference proteome</keyword>
<organism evidence="2 3">
    <name type="scientific">Venturia nashicola</name>
    <dbReference type="NCBI Taxonomy" id="86259"/>
    <lineage>
        <taxon>Eukaryota</taxon>
        <taxon>Fungi</taxon>
        <taxon>Dikarya</taxon>
        <taxon>Ascomycota</taxon>
        <taxon>Pezizomycotina</taxon>
        <taxon>Dothideomycetes</taxon>
        <taxon>Pleosporomycetidae</taxon>
        <taxon>Venturiales</taxon>
        <taxon>Venturiaceae</taxon>
        <taxon>Venturia</taxon>
    </lineage>
</organism>
<gene>
    <name evidence="2" type="ORF">E6O75_ATG02909</name>
</gene>
<evidence type="ECO:0000256" key="1">
    <source>
        <dbReference type="SAM" id="MobiDB-lite"/>
    </source>
</evidence>
<dbReference type="AlphaFoldDB" id="A0A4Z1PQ36"/>
<reference evidence="2 3" key="1">
    <citation type="submission" date="2019-04" db="EMBL/GenBank/DDBJ databases">
        <title>High contiguity whole genome sequence and gene annotation resource for two Venturia nashicola isolates.</title>
        <authorList>
            <person name="Prokchorchik M."/>
            <person name="Won K."/>
            <person name="Lee Y."/>
            <person name="Choi E.D."/>
            <person name="Segonzac C."/>
            <person name="Sohn K.H."/>
        </authorList>
    </citation>
    <scope>NUCLEOTIDE SEQUENCE [LARGE SCALE GENOMIC DNA]</scope>
    <source>
        <strain evidence="2 3">PRI2</strain>
    </source>
</reference>
<accession>A0A4Z1PQ36</accession>
<proteinExistence type="predicted"/>